<evidence type="ECO:0000256" key="2">
    <source>
        <dbReference type="ARBA" id="ARBA00022980"/>
    </source>
</evidence>
<feature type="region of interest" description="Disordered" evidence="4">
    <location>
        <begin position="17"/>
        <end position="90"/>
    </location>
</feature>
<dbReference type="GO" id="GO:0070181">
    <property type="term" value="F:small ribosomal subunit rRNA binding"/>
    <property type="evidence" value="ECO:0007669"/>
    <property type="project" value="TreeGrafter"/>
</dbReference>
<dbReference type="AlphaFoldDB" id="K6VG80"/>
<dbReference type="InterPro" id="IPR001648">
    <property type="entry name" value="Ribosomal_bS18"/>
</dbReference>
<dbReference type="VEuPathDB" id="PlasmoDB:PCYB_132020"/>
<proteinExistence type="inferred from homology"/>
<protein>
    <recommendedName>
        <fullName evidence="7">30S ribosomal protein S18</fullName>
    </recommendedName>
</protein>
<dbReference type="PhylomeDB" id="K6VG80"/>
<dbReference type="GO" id="GO:0003735">
    <property type="term" value="F:structural constituent of ribosome"/>
    <property type="evidence" value="ECO:0007669"/>
    <property type="project" value="InterPro"/>
</dbReference>
<evidence type="ECO:0008006" key="7">
    <source>
        <dbReference type="Google" id="ProtNLM"/>
    </source>
</evidence>
<dbReference type="Proteomes" id="UP000006319">
    <property type="component" value="Chromosome 13"/>
</dbReference>
<dbReference type="PANTHER" id="PTHR13479">
    <property type="entry name" value="30S RIBOSOMAL PROTEIN S18"/>
    <property type="match status" value="1"/>
</dbReference>
<keyword evidence="2" id="KW-0689">Ribosomal protein</keyword>
<reference evidence="5 6" key="1">
    <citation type="journal article" date="2012" name="Nat. Genet.">
        <title>Plasmodium cynomolgi genome sequences provide insight into Plasmodium vivax and the monkey malaria clade.</title>
        <authorList>
            <person name="Tachibana S."/>
            <person name="Sullivan S.A."/>
            <person name="Kawai S."/>
            <person name="Nakamura S."/>
            <person name="Kim H.R."/>
            <person name="Goto N."/>
            <person name="Arisue N."/>
            <person name="Palacpac N.M.Q."/>
            <person name="Honma H."/>
            <person name="Yagi M."/>
            <person name="Tougan T."/>
            <person name="Katakai Y."/>
            <person name="Kaneko O."/>
            <person name="Mita T."/>
            <person name="Kita K."/>
            <person name="Yasutomi Y."/>
            <person name="Sutton P.L."/>
            <person name="Shakhbatyan R."/>
            <person name="Horii T."/>
            <person name="Yasunaga T."/>
            <person name="Barnwell J.W."/>
            <person name="Escalante A.A."/>
            <person name="Carlton J.M."/>
            <person name="Tanabe K."/>
        </authorList>
    </citation>
    <scope>NUCLEOTIDE SEQUENCE [LARGE SCALE GENOMIC DNA]</scope>
    <source>
        <strain evidence="5 6">B</strain>
    </source>
</reference>
<keyword evidence="6" id="KW-1185">Reference proteome</keyword>
<feature type="compositionally biased region" description="Low complexity" evidence="4">
    <location>
        <begin position="47"/>
        <end position="84"/>
    </location>
</feature>
<evidence type="ECO:0000256" key="3">
    <source>
        <dbReference type="ARBA" id="ARBA00023274"/>
    </source>
</evidence>
<name>K6VG80_PLACD</name>
<comment type="similarity">
    <text evidence="1">Belongs to the bacterial ribosomal protein bS18 family.</text>
</comment>
<dbReference type="eggNOG" id="ENOG502SMAP">
    <property type="taxonomic scope" value="Eukaryota"/>
</dbReference>
<evidence type="ECO:0000256" key="4">
    <source>
        <dbReference type="SAM" id="MobiDB-lite"/>
    </source>
</evidence>
<dbReference type="GeneID" id="14694701"/>
<gene>
    <name evidence="5" type="ORF">PCYB_132020</name>
</gene>
<dbReference type="RefSeq" id="XP_004224274.1">
    <property type="nucleotide sequence ID" value="XM_004224226.1"/>
</dbReference>
<evidence type="ECO:0000313" key="5">
    <source>
        <dbReference type="EMBL" id="GAB68327.1"/>
    </source>
</evidence>
<evidence type="ECO:0000313" key="6">
    <source>
        <dbReference type="Proteomes" id="UP000006319"/>
    </source>
</evidence>
<sequence>MAPTRKLLIRGVLPSMLAPGGRTARTSAGIFPRSRGLHSGSRDVKQVNSTGSANSNGSAKSNGSVSSNGSAKSNGGGTSPSPTSLEDVKVTKETSSNALFDECLEEIYRKKKQVDKNSVEYDVSPVIEELSREEIKLTGDIFKRINEKKKNISHLNYKDIIYIDPYWNPFKEVTDMRREIVFEFSEYTKVASLVEMKKQRRSIKRSLKEQYRLYNPYSGEYSSHFGLDKDSCAGESVVCNDKSEKYWNPDVDRKKLLNLKCPFIWRHTHLLHHFIGENGLILPRKINLTTRKQQIQIFKAICVARRMALYPYDRKPEKDDLIPLMDPLQLLADELIHRYVERNDLRAQAMLKVMINKYFCHESGQKQRGGSQQGEAQPGEAQPGEAQQGEAQPGEAQHGEAHHGGESLGDHHMAKMLRRYKENYYEGVMPPQGHTKR</sequence>
<dbReference type="EMBL" id="DF157105">
    <property type="protein sequence ID" value="GAB68327.1"/>
    <property type="molecule type" value="Genomic_DNA"/>
</dbReference>
<keyword evidence="3" id="KW-0687">Ribonucleoprotein</keyword>
<feature type="compositionally biased region" description="Basic and acidic residues" evidence="4">
    <location>
        <begin position="397"/>
        <end position="415"/>
    </location>
</feature>
<dbReference type="OrthoDB" id="21463at2759"/>
<dbReference type="GO" id="GO:0006412">
    <property type="term" value="P:translation"/>
    <property type="evidence" value="ECO:0007669"/>
    <property type="project" value="InterPro"/>
</dbReference>
<dbReference type="PANTHER" id="PTHR13479:SF40">
    <property type="entry name" value="SMALL RIBOSOMAL SUBUNIT PROTEIN BS18M"/>
    <property type="match status" value="1"/>
</dbReference>
<feature type="compositionally biased region" description="Low complexity" evidence="4">
    <location>
        <begin position="366"/>
        <end position="396"/>
    </location>
</feature>
<dbReference type="Pfam" id="PF01084">
    <property type="entry name" value="Ribosomal_S18"/>
    <property type="match status" value="1"/>
</dbReference>
<dbReference type="Gene3D" id="4.10.640.10">
    <property type="entry name" value="Ribosomal protein S18"/>
    <property type="match status" value="1"/>
</dbReference>
<evidence type="ECO:0000256" key="1">
    <source>
        <dbReference type="ARBA" id="ARBA00005589"/>
    </source>
</evidence>
<accession>K6VG80</accession>
<dbReference type="OMA" id="FIWRHTH"/>
<dbReference type="KEGG" id="pcy:PCYB_132020"/>
<dbReference type="InterPro" id="IPR036870">
    <property type="entry name" value="Ribosomal_bS18_sf"/>
</dbReference>
<feature type="region of interest" description="Disordered" evidence="4">
    <location>
        <begin position="364"/>
        <end position="415"/>
    </location>
</feature>
<dbReference type="GO" id="GO:0005763">
    <property type="term" value="C:mitochondrial small ribosomal subunit"/>
    <property type="evidence" value="ECO:0007669"/>
    <property type="project" value="TreeGrafter"/>
</dbReference>
<dbReference type="SUPFAM" id="SSF46911">
    <property type="entry name" value="Ribosomal protein S18"/>
    <property type="match status" value="1"/>
</dbReference>
<organism evidence="5 6">
    <name type="scientific">Plasmodium cynomolgi (strain B)</name>
    <dbReference type="NCBI Taxonomy" id="1120755"/>
    <lineage>
        <taxon>Eukaryota</taxon>
        <taxon>Sar</taxon>
        <taxon>Alveolata</taxon>
        <taxon>Apicomplexa</taxon>
        <taxon>Aconoidasida</taxon>
        <taxon>Haemosporida</taxon>
        <taxon>Plasmodiidae</taxon>
        <taxon>Plasmodium</taxon>
        <taxon>Plasmodium (Plasmodium)</taxon>
    </lineage>
</organism>